<keyword evidence="1" id="KW-0472">Membrane</keyword>
<gene>
    <name evidence="3" type="ORF">EHR08_11810</name>
</gene>
<feature type="signal peptide" evidence="2">
    <location>
        <begin position="1"/>
        <end position="19"/>
    </location>
</feature>
<feature type="transmembrane region" description="Helical" evidence="1">
    <location>
        <begin position="41"/>
        <end position="60"/>
    </location>
</feature>
<evidence type="ECO:0000313" key="4">
    <source>
        <dbReference type="Proteomes" id="UP000297649"/>
    </source>
</evidence>
<dbReference type="AlphaFoldDB" id="A0A6H3NQ13"/>
<dbReference type="RefSeq" id="WP_135746596.1">
    <property type="nucleotide sequence ID" value="NZ_RQHT01000015.1"/>
</dbReference>
<evidence type="ECO:0000313" key="3">
    <source>
        <dbReference type="EMBL" id="TGN12072.1"/>
    </source>
</evidence>
<protein>
    <submittedName>
        <fullName evidence="3">Uncharacterized protein</fullName>
    </submittedName>
</protein>
<sequence>MKRITNFFLSIFFSLTSLSAKTTTATKNTSVETQTDITTLIFYIIIIPTIILIVISWILVKKNKCVIFYGRNDQLNSFLTFPVPVIAYFLVTLILNFFKINETFKFYIPIITGSSIFFYGMYYLIRNAILFNTNQKIYIPFVIFMKIYIGFIVGFAFAISAISWGTNLRNISQSNRDWIWLIRWISSLIGIIFMFITHILTTYPEEEMNSESFILPFGRTHSKL</sequence>
<keyword evidence="4" id="KW-1185">Reference proteome</keyword>
<dbReference type="EMBL" id="RQHU01000019">
    <property type="protein sequence ID" value="TGN12072.1"/>
    <property type="molecule type" value="Genomic_DNA"/>
</dbReference>
<comment type="caution">
    <text evidence="3">The sequence shown here is derived from an EMBL/GenBank/DDBJ whole genome shotgun (WGS) entry which is preliminary data.</text>
</comment>
<feature type="transmembrane region" description="Helical" evidence="1">
    <location>
        <begin position="81"/>
        <end position="100"/>
    </location>
</feature>
<dbReference type="Proteomes" id="UP000297649">
    <property type="component" value="Unassembled WGS sequence"/>
</dbReference>
<keyword evidence="1" id="KW-1133">Transmembrane helix</keyword>
<evidence type="ECO:0000256" key="1">
    <source>
        <dbReference type="SAM" id="Phobius"/>
    </source>
</evidence>
<feature type="transmembrane region" description="Helical" evidence="1">
    <location>
        <begin position="137"/>
        <end position="166"/>
    </location>
</feature>
<keyword evidence="1" id="KW-0812">Transmembrane</keyword>
<feature type="transmembrane region" description="Helical" evidence="1">
    <location>
        <begin position="106"/>
        <end position="125"/>
    </location>
</feature>
<evidence type="ECO:0000256" key="2">
    <source>
        <dbReference type="SAM" id="SignalP"/>
    </source>
</evidence>
<feature type="chain" id="PRO_5026084949" evidence="2">
    <location>
        <begin position="20"/>
        <end position="224"/>
    </location>
</feature>
<proteinExistence type="predicted"/>
<feature type="transmembrane region" description="Helical" evidence="1">
    <location>
        <begin position="178"/>
        <end position="200"/>
    </location>
</feature>
<accession>A0A6H3NQ13</accession>
<keyword evidence="2" id="KW-0732">Signal</keyword>
<reference evidence="3" key="1">
    <citation type="journal article" date="2019" name="PLoS Negl. Trop. Dis.">
        <title>Revisiting the worldwide diversity of Leptospira species in the environment.</title>
        <authorList>
            <person name="Vincent A.T."/>
            <person name="Schiettekatte O."/>
            <person name="Bourhy P."/>
            <person name="Veyrier F.J."/>
            <person name="Picardeau M."/>
        </authorList>
    </citation>
    <scope>NUCLEOTIDE SEQUENCE [LARGE SCALE GENOMIC DNA]</scope>
    <source>
        <strain evidence="3">201601109</strain>
    </source>
</reference>
<name>A0A6H3NQ13_9LEPT</name>
<organism evidence="3 4">
    <name type="scientific">Leptospira bandrabouensis</name>
    <dbReference type="NCBI Taxonomy" id="2484903"/>
    <lineage>
        <taxon>Bacteria</taxon>
        <taxon>Pseudomonadati</taxon>
        <taxon>Spirochaetota</taxon>
        <taxon>Spirochaetia</taxon>
        <taxon>Leptospirales</taxon>
        <taxon>Leptospiraceae</taxon>
        <taxon>Leptospira</taxon>
    </lineage>
</organism>